<dbReference type="PANTHER" id="PTHR32071">
    <property type="entry name" value="TRANSCRIPTIONAL REGULATORY PROTEIN"/>
    <property type="match status" value="1"/>
</dbReference>
<dbReference type="InterPro" id="IPR025943">
    <property type="entry name" value="Sigma_54_int_dom_ATP-bd_2"/>
</dbReference>
<dbReference type="Gene3D" id="3.40.50.300">
    <property type="entry name" value="P-loop containing nucleotide triphosphate hydrolases"/>
    <property type="match status" value="1"/>
</dbReference>
<dbReference type="KEGG" id="cfer:D4Z93_02150"/>
<dbReference type="Gene3D" id="1.10.10.10">
    <property type="entry name" value="Winged helix-like DNA-binding domain superfamily/Winged helix DNA-binding domain"/>
    <property type="match status" value="1"/>
</dbReference>
<dbReference type="PANTHER" id="PTHR32071:SF57">
    <property type="entry name" value="C4-DICARBOXYLATE TRANSPORT TRANSCRIPTIONAL REGULATORY PROTEIN DCTD"/>
    <property type="match status" value="1"/>
</dbReference>
<dbReference type="InterPro" id="IPR003593">
    <property type="entry name" value="AAA+_ATPase"/>
</dbReference>
<dbReference type="PROSITE" id="PS50112">
    <property type="entry name" value="PAS"/>
    <property type="match status" value="1"/>
</dbReference>
<sequence>MKKKLVIIGYSALTNGIYREQITSLFSDAIIVDEFCVDDEKIRQGLNADLVLVQSYYIFKRIRQYVQEKSKIIVANRTISKAGLEEIMKIPKGTKLMLVDEDAEMATQMVSVIYRLGVRHIELTAFYSGSNSSSEGKNLIMLGESKYIPRSPTKIINIGSSLLDISTIMDIASVLGLVHILESQNIQKSYKEIVTTNFGLSGLIGETNLFEKELDILLQVLEDGIIGVNYKGLICTYNEGAEKIIGYRKRDIIYKYGLDILGKIPFKYVLENSQSVKEKLIKINGYDVVTSVHPIIHSNRLYGAVAIIKKFSDIEKKQHQLRSQLISKGHRAKYRFQDILGKSEAIKKCKSNAIKMAKSNATVLITGESGTGKELFAQAIHNRSKRKDYQFVAINCGALPESLLESELFGYEEGAFTGARKGGKLGLFELAHKGTLFLDEIGEMSKNIQMKLLRVLQERQVMRIGGDRLIDIDIRLIAATNRNLNDMVIKGDFREDLFYRLNILRLKIPNLNSRREDIFFLINHFKDEFNGKFEIDEAAKNALLNHNWRGNVRELKNYVEYIISLEIEKVYTKDLPFQDEEVSGKNIPYQEKVLMDEFIDMADRNIKKYIFVLKELEKAFRVNRRVGRRSIFQKAKKEGIFISEQEVRSILVNLEKYQMVEIFKGRTGTVITEYGKKLLLYLK</sequence>
<dbReference type="PROSITE" id="PS50045">
    <property type="entry name" value="SIGMA54_INTERACT_4"/>
    <property type="match status" value="1"/>
</dbReference>
<proteinExistence type="predicted"/>
<dbReference type="InterPro" id="IPR027417">
    <property type="entry name" value="P-loop_NTPase"/>
</dbReference>
<evidence type="ECO:0000259" key="4">
    <source>
        <dbReference type="PROSITE" id="PS50112"/>
    </source>
</evidence>
<dbReference type="InterPro" id="IPR058031">
    <property type="entry name" value="AAA_lid_NorR"/>
</dbReference>
<dbReference type="CDD" id="cd00009">
    <property type="entry name" value="AAA"/>
    <property type="match status" value="1"/>
</dbReference>
<dbReference type="InterPro" id="IPR002078">
    <property type="entry name" value="Sigma_54_int"/>
</dbReference>
<dbReference type="Pfam" id="PF00158">
    <property type="entry name" value="Sigma54_activat"/>
    <property type="match status" value="1"/>
</dbReference>
<dbReference type="InterPro" id="IPR025662">
    <property type="entry name" value="Sigma_54_int_dom_ATP-bd_1"/>
</dbReference>
<keyword evidence="2" id="KW-0067">ATP-binding</keyword>
<dbReference type="EMBL" id="CP032416">
    <property type="protein sequence ID" value="AYD39406.1"/>
    <property type="molecule type" value="Genomic_DNA"/>
</dbReference>
<keyword evidence="1" id="KW-0547">Nucleotide-binding</keyword>
<dbReference type="RefSeq" id="WP_119970115.1">
    <property type="nucleotide sequence ID" value="NZ_CP032416.1"/>
</dbReference>
<dbReference type="Gene3D" id="1.10.8.60">
    <property type="match status" value="1"/>
</dbReference>
<dbReference type="SUPFAM" id="SSF55785">
    <property type="entry name" value="PYP-like sensor domain (PAS domain)"/>
    <property type="match status" value="1"/>
</dbReference>
<dbReference type="PROSITE" id="PS00675">
    <property type="entry name" value="SIGMA54_INTERACT_1"/>
    <property type="match status" value="1"/>
</dbReference>
<keyword evidence="6" id="KW-1185">Reference proteome</keyword>
<dbReference type="Proteomes" id="UP000266301">
    <property type="component" value="Chromosome"/>
</dbReference>
<feature type="domain" description="Sigma-54 factor interaction" evidence="3">
    <location>
        <begin position="339"/>
        <end position="564"/>
    </location>
</feature>
<dbReference type="InterPro" id="IPR035965">
    <property type="entry name" value="PAS-like_dom_sf"/>
</dbReference>
<evidence type="ECO:0000256" key="2">
    <source>
        <dbReference type="ARBA" id="ARBA00022840"/>
    </source>
</evidence>
<evidence type="ECO:0000256" key="1">
    <source>
        <dbReference type="ARBA" id="ARBA00022741"/>
    </source>
</evidence>
<evidence type="ECO:0000259" key="3">
    <source>
        <dbReference type="PROSITE" id="PS50045"/>
    </source>
</evidence>
<name>A0A386H178_9CLOT</name>
<organism evidence="5 6">
    <name type="scientific">Clostridium fermenticellae</name>
    <dbReference type="NCBI Taxonomy" id="2068654"/>
    <lineage>
        <taxon>Bacteria</taxon>
        <taxon>Bacillati</taxon>
        <taxon>Bacillota</taxon>
        <taxon>Clostridia</taxon>
        <taxon>Eubacteriales</taxon>
        <taxon>Clostridiaceae</taxon>
        <taxon>Clostridium</taxon>
    </lineage>
</organism>
<dbReference type="Pfam" id="PF25601">
    <property type="entry name" value="AAA_lid_14"/>
    <property type="match status" value="1"/>
</dbReference>
<dbReference type="Gene3D" id="3.30.450.20">
    <property type="entry name" value="PAS domain"/>
    <property type="match status" value="1"/>
</dbReference>
<dbReference type="PROSITE" id="PS00676">
    <property type="entry name" value="SIGMA54_INTERACT_2"/>
    <property type="match status" value="1"/>
</dbReference>
<gene>
    <name evidence="5" type="ORF">D4Z93_02150</name>
</gene>
<dbReference type="GO" id="GO:0005524">
    <property type="term" value="F:ATP binding"/>
    <property type="evidence" value="ECO:0007669"/>
    <property type="project" value="UniProtKB-KW"/>
</dbReference>
<dbReference type="GO" id="GO:0006355">
    <property type="term" value="P:regulation of DNA-templated transcription"/>
    <property type="evidence" value="ECO:0007669"/>
    <property type="project" value="InterPro"/>
</dbReference>
<dbReference type="SMART" id="SM00382">
    <property type="entry name" value="AAA"/>
    <property type="match status" value="1"/>
</dbReference>
<dbReference type="InterPro" id="IPR036388">
    <property type="entry name" value="WH-like_DNA-bd_sf"/>
</dbReference>
<dbReference type="SUPFAM" id="SSF52540">
    <property type="entry name" value="P-loop containing nucleoside triphosphate hydrolases"/>
    <property type="match status" value="1"/>
</dbReference>
<reference evidence="5 6" key="1">
    <citation type="journal article" date="2019" name="Int. J. Syst. Evol. Microbiol.">
        <title>Clostridium fermenticellae sp. nov., isolated from the mud in a fermentation cellar for the production of the Chinese liquor, baijiu.</title>
        <authorList>
            <person name="Xu P.X."/>
            <person name="Chai L.J."/>
            <person name="Qiu T."/>
            <person name="Zhang X.J."/>
            <person name="Lu Z.M."/>
            <person name="Xiao C."/>
            <person name="Wang S.T."/>
            <person name="Shen C.H."/>
            <person name="Shi J.S."/>
            <person name="Xu Z.H."/>
        </authorList>
    </citation>
    <scope>NUCLEOTIDE SEQUENCE [LARGE SCALE GENOMIC DNA]</scope>
    <source>
        <strain evidence="5 6">JN500901</strain>
    </source>
</reference>
<accession>A0A386H178</accession>
<dbReference type="FunFam" id="3.40.50.300:FF:000006">
    <property type="entry name" value="DNA-binding transcriptional regulator NtrC"/>
    <property type="match status" value="1"/>
</dbReference>
<protein>
    <submittedName>
        <fullName evidence="5">AAA family ATPase</fullName>
    </submittedName>
</protein>
<dbReference type="InterPro" id="IPR000014">
    <property type="entry name" value="PAS"/>
</dbReference>
<feature type="domain" description="PAS" evidence="4">
    <location>
        <begin position="210"/>
        <end position="253"/>
    </location>
</feature>
<dbReference type="AlphaFoldDB" id="A0A386H178"/>
<dbReference type="OrthoDB" id="9803970at2"/>
<evidence type="ECO:0000313" key="5">
    <source>
        <dbReference type="EMBL" id="AYD39406.1"/>
    </source>
</evidence>
<evidence type="ECO:0000313" key="6">
    <source>
        <dbReference type="Proteomes" id="UP000266301"/>
    </source>
</evidence>